<dbReference type="FunFam" id="3.30.160.60:FF:001119">
    <property type="entry name" value="zinc finger protein 408"/>
    <property type="match status" value="1"/>
</dbReference>
<evidence type="ECO:0000259" key="10">
    <source>
        <dbReference type="PROSITE" id="PS50157"/>
    </source>
</evidence>
<dbReference type="FunFam" id="3.30.160.60:FF:000110">
    <property type="entry name" value="Zinc finger protein-like"/>
    <property type="match status" value="1"/>
</dbReference>
<keyword evidence="12" id="KW-1185">Reference proteome</keyword>
<gene>
    <name evidence="11" type="primary">5563587</name>
</gene>
<evidence type="ECO:0000313" key="11">
    <source>
        <dbReference type="EnsemblMetazoa" id="AAEL000005-PD"/>
    </source>
</evidence>
<feature type="domain" description="C2H2-type" evidence="10">
    <location>
        <begin position="202"/>
        <end position="229"/>
    </location>
</feature>
<comment type="similarity">
    <text evidence="2">Belongs to the krueppel C2H2-type zinc-finger protein family.</text>
</comment>
<dbReference type="GO" id="GO:0008270">
    <property type="term" value="F:zinc ion binding"/>
    <property type="evidence" value="ECO:0007669"/>
    <property type="project" value="UniProtKB-KW"/>
</dbReference>
<evidence type="ECO:0000256" key="7">
    <source>
        <dbReference type="ARBA" id="ARBA00023125"/>
    </source>
</evidence>
<dbReference type="FunFam" id="3.30.160.60:FF:000072">
    <property type="entry name" value="zinc finger protein 143 isoform X1"/>
    <property type="match status" value="1"/>
</dbReference>
<evidence type="ECO:0000256" key="3">
    <source>
        <dbReference type="ARBA" id="ARBA00022723"/>
    </source>
</evidence>
<evidence type="ECO:0000256" key="9">
    <source>
        <dbReference type="PROSITE-ProRule" id="PRU00042"/>
    </source>
</evidence>
<reference evidence="11 12" key="1">
    <citation type="submission" date="2017-06" db="EMBL/GenBank/DDBJ databases">
        <title>Aedes aegypti genome working group (AGWG) sequencing and assembly.</title>
        <authorList>
            <consortium name="Aedes aegypti Genome Working Group (AGWG)"/>
            <person name="Matthews B.J."/>
        </authorList>
    </citation>
    <scope>NUCLEOTIDE SEQUENCE [LARGE SCALE GENOMIC DNA]</scope>
    <source>
        <strain evidence="11 12">LVP_AGWG</strain>
    </source>
</reference>
<dbReference type="EnsemblMetazoa" id="AAEL000005-RB">
    <property type="protein sequence ID" value="AAEL000005-PB"/>
    <property type="gene ID" value="AAEL000005"/>
</dbReference>
<dbReference type="GO" id="GO:0003677">
    <property type="term" value="F:DNA binding"/>
    <property type="evidence" value="ECO:0007669"/>
    <property type="project" value="UniProtKB-KW"/>
</dbReference>
<evidence type="ECO:0000256" key="2">
    <source>
        <dbReference type="ARBA" id="ARBA00006991"/>
    </source>
</evidence>
<protein>
    <recommendedName>
        <fullName evidence="10">C2H2-type domain-containing protein</fullName>
    </recommendedName>
</protein>
<evidence type="ECO:0000256" key="5">
    <source>
        <dbReference type="ARBA" id="ARBA00022771"/>
    </source>
</evidence>
<keyword evidence="6" id="KW-0862">Zinc</keyword>
<evidence type="ECO:0000256" key="1">
    <source>
        <dbReference type="ARBA" id="ARBA00004123"/>
    </source>
</evidence>
<keyword evidence="8" id="KW-0539">Nucleus</keyword>
<dbReference type="Pfam" id="PF00096">
    <property type="entry name" value="zf-C2H2"/>
    <property type="match status" value="4"/>
</dbReference>
<feature type="domain" description="C2H2-type" evidence="10">
    <location>
        <begin position="230"/>
        <end position="257"/>
    </location>
</feature>
<evidence type="ECO:0000256" key="4">
    <source>
        <dbReference type="ARBA" id="ARBA00022737"/>
    </source>
</evidence>
<sequence>MECCDNSVLLESFKREALEHFFRANRIEVKELLNDDDEGSELGESHSTLQPNAVGGGAKEILQIERLETPNDNFMIFEIGEDFEMQQQQQMKVEPPEELVTAHDESTGEEIETNAVDFILNNLKPRERKRNSATGSKRKAASDKAYKCEVCGKRFQRKSNLVDHLRLHANVKLFSCSYCSASFVQAGNLKSHIRRHTMEKPYKCEYCGKCYTQSSALKTHVRSHTNERHYVCDVCQKGFTNSSDMNKHKMTHSDVRFYQCVVCVKRYFTQKVHLKKHLSTYHQDGDFDELLQQGTLKEGVNVAVKPKKQVVSQAIDA</sequence>
<feature type="domain" description="C2H2-type" evidence="10">
    <location>
        <begin position="146"/>
        <end position="173"/>
    </location>
</feature>
<dbReference type="GO" id="GO:0000981">
    <property type="term" value="F:DNA-binding transcription factor activity, RNA polymerase II-specific"/>
    <property type="evidence" value="ECO:0007669"/>
    <property type="project" value="TreeGrafter"/>
</dbReference>
<dbReference type="OrthoDB" id="6077919at2759"/>
<dbReference type="InterPro" id="IPR036236">
    <property type="entry name" value="Znf_C2H2_sf"/>
</dbReference>
<keyword evidence="7" id="KW-0238">DNA-binding</keyword>
<accession>A0A1S4EUN5</accession>
<dbReference type="GO" id="GO:0005634">
    <property type="term" value="C:nucleus"/>
    <property type="evidence" value="ECO:0007669"/>
    <property type="project" value="UniProtKB-SubCell"/>
</dbReference>
<keyword evidence="4" id="KW-0677">Repeat</keyword>
<dbReference type="FunFam" id="3.30.160.60:FF:000663">
    <property type="entry name" value="Zinc finger protein 45"/>
    <property type="match status" value="1"/>
</dbReference>
<dbReference type="PROSITE" id="PS50157">
    <property type="entry name" value="ZINC_FINGER_C2H2_2"/>
    <property type="match status" value="4"/>
</dbReference>
<dbReference type="AlphaFoldDB" id="A0A1S4EUN5"/>
<feature type="domain" description="C2H2-type" evidence="10">
    <location>
        <begin position="174"/>
        <end position="201"/>
    </location>
</feature>
<dbReference type="Gene3D" id="3.30.160.60">
    <property type="entry name" value="Classic Zinc Finger"/>
    <property type="match status" value="4"/>
</dbReference>
<dbReference type="SUPFAM" id="SSF57667">
    <property type="entry name" value="beta-beta-alpha zinc fingers"/>
    <property type="match status" value="3"/>
</dbReference>
<dbReference type="PANTHER" id="PTHR24394:SF29">
    <property type="entry name" value="MYONEURIN"/>
    <property type="match status" value="1"/>
</dbReference>
<comment type="subcellular location">
    <subcellularLocation>
        <location evidence="1">Nucleus</location>
    </subcellularLocation>
</comment>
<evidence type="ECO:0000313" key="12">
    <source>
        <dbReference type="Proteomes" id="UP000008820"/>
    </source>
</evidence>
<organism evidence="11 12">
    <name type="scientific">Aedes aegypti</name>
    <name type="common">Yellowfever mosquito</name>
    <name type="synonym">Culex aegypti</name>
    <dbReference type="NCBI Taxonomy" id="7159"/>
    <lineage>
        <taxon>Eukaryota</taxon>
        <taxon>Metazoa</taxon>
        <taxon>Ecdysozoa</taxon>
        <taxon>Arthropoda</taxon>
        <taxon>Hexapoda</taxon>
        <taxon>Insecta</taxon>
        <taxon>Pterygota</taxon>
        <taxon>Neoptera</taxon>
        <taxon>Endopterygota</taxon>
        <taxon>Diptera</taxon>
        <taxon>Nematocera</taxon>
        <taxon>Culicoidea</taxon>
        <taxon>Culicidae</taxon>
        <taxon>Culicinae</taxon>
        <taxon>Aedini</taxon>
        <taxon>Aedes</taxon>
        <taxon>Stegomyia</taxon>
    </lineage>
</organism>
<dbReference type="EnsemblMetazoa" id="AAEL000005-RD">
    <property type="protein sequence ID" value="AAEL000005-PD"/>
    <property type="gene ID" value="AAEL000005"/>
</dbReference>
<keyword evidence="5 9" id="KW-0863">Zinc-finger</keyword>
<dbReference type="Proteomes" id="UP000008820">
    <property type="component" value="Chromosome 3"/>
</dbReference>
<dbReference type="PROSITE" id="PS00028">
    <property type="entry name" value="ZINC_FINGER_C2H2_1"/>
    <property type="match status" value="4"/>
</dbReference>
<keyword evidence="3" id="KW-0479">Metal-binding</keyword>
<dbReference type="PANTHER" id="PTHR24394">
    <property type="entry name" value="ZINC FINGER PROTEIN"/>
    <property type="match status" value="1"/>
</dbReference>
<proteinExistence type="inferred from homology"/>
<name>A0A1S4EUN5_AEDAE</name>
<reference evidence="11" key="2">
    <citation type="submission" date="2021-02" db="UniProtKB">
        <authorList>
            <consortium name="EnsemblMetazoa"/>
        </authorList>
    </citation>
    <scope>IDENTIFICATION</scope>
    <source>
        <strain evidence="11">LVP_AGWG</strain>
    </source>
</reference>
<evidence type="ECO:0000256" key="8">
    <source>
        <dbReference type="ARBA" id="ARBA00023242"/>
    </source>
</evidence>
<dbReference type="VEuPathDB" id="VectorBase:AAEL000005"/>
<dbReference type="InterPro" id="IPR013087">
    <property type="entry name" value="Znf_C2H2_type"/>
</dbReference>
<dbReference type="SMART" id="SM00355">
    <property type="entry name" value="ZnF_C2H2"/>
    <property type="match status" value="5"/>
</dbReference>
<evidence type="ECO:0000256" key="6">
    <source>
        <dbReference type="ARBA" id="ARBA00022833"/>
    </source>
</evidence>